<accession>A0ABX1FPE8</accession>
<dbReference type="InterPro" id="IPR019546">
    <property type="entry name" value="TAT_signal_bac_arc"/>
</dbReference>
<evidence type="ECO:0000256" key="4">
    <source>
        <dbReference type="RuleBase" id="RU361169"/>
    </source>
</evidence>
<dbReference type="PANTHER" id="PTHR31339">
    <property type="entry name" value="PECTIN LYASE-RELATED"/>
    <property type="match status" value="1"/>
</dbReference>
<evidence type="ECO:0000256" key="1">
    <source>
        <dbReference type="ARBA" id="ARBA00008834"/>
    </source>
</evidence>
<dbReference type="SUPFAM" id="SSF51126">
    <property type="entry name" value="Pectin lyase-like"/>
    <property type="match status" value="1"/>
</dbReference>
<proteinExistence type="inferred from homology"/>
<dbReference type="Proteomes" id="UP001515943">
    <property type="component" value="Unassembled WGS sequence"/>
</dbReference>
<dbReference type="EMBL" id="VSRL01000142">
    <property type="protein sequence ID" value="NKE60878.1"/>
    <property type="molecule type" value="Genomic_DNA"/>
</dbReference>
<name>A0ABX1FPE8_9PSEU</name>
<dbReference type="PROSITE" id="PS51318">
    <property type="entry name" value="TAT"/>
    <property type="match status" value="1"/>
</dbReference>
<dbReference type="GO" id="GO:0016787">
    <property type="term" value="F:hydrolase activity"/>
    <property type="evidence" value="ECO:0007669"/>
    <property type="project" value="UniProtKB-KW"/>
</dbReference>
<comment type="caution">
    <text evidence="5">The sequence shown here is derived from an EMBL/GenBank/DDBJ whole genome shotgun (WGS) entry which is preliminary data.</text>
</comment>
<dbReference type="PANTHER" id="PTHR31339:SF9">
    <property type="entry name" value="PLASMIN AND FIBRONECTIN-BINDING PROTEIN A"/>
    <property type="match status" value="1"/>
</dbReference>
<dbReference type="InterPro" id="IPR000743">
    <property type="entry name" value="Glyco_hydro_28"/>
</dbReference>
<reference evidence="5 6" key="1">
    <citation type="submission" date="2019-08" db="EMBL/GenBank/DDBJ databases">
        <title>Lentzea from Indian Himalayas.</title>
        <authorList>
            <person name="Mandal S."/>
            <person name="Mallick Gupta A."/>
            <person name="Maiti P.K."/>
            <person name="Sarkar J."/>
            <person name="Mandal S."/>
        </authorList>
    </citation>
    <scope>NUCLEOTIDE SEQUENCE [LARGE SCALE GENOMIC DNA]</scope>
    <source>
        <strain evidence="5 6">PSKA42</strain>
    </source>
</reference>
<protein>
    <submittedName>
        <fullName evidence="5">Glycoside hydrolase family 28 protein</fullName>
    </submittedName>
</protein>
<dbReference type="InterPro" id="IPR051801">
    <property type="entry name" value="GH28_Enzymes"/>
</dbReference>
<comment type="similarity">
    <text evidence="1 4">Belongs to the glycosyl hydrolase 28 family.</text>
</comment>
<dbReference type="InterPro" id="IPR006311">
    <property type="entry name" value="TAT_signal"/>
</dbReference>
<dbReference type="InterPro" id="IPR006626">
    <property type="entry name" value="PbH1"/>
</dbReference>
<dbReference type="InterPro" id="IPR012334">
    <property type="entry name" value="Pectin_lyas_fold"/>
</dbReference>
<keyword evidence="3 4" id="KW-0326">Glycosidase</keyword>
<dbReference type="SMART" id="SM00710">
    <property type="entry name" value="PbH1"/>
    <property type="match status" value="4"/>
</dbReference>
<evidence type="ECO:0000313" key="5">
    <source>
        <dbReference type="EMBL" id="NKE60878.1"/>
    </source>
</evidence>
<dbReference type="Pfam" id="PF00295">
    <property type="entry name" value="Glyco_hydro_28"/>
    <property type="match status" value="1"/>
</dbReference>
<evidence type="ECO:0000313" key="6">
    <source>
        <dbReference type="Proteomes" id="UP001515943"/>
    </source>
</evidence>
<gene>
    <name evidence="5" type="ORF">FXN61_30485</name>
</gene>
<dbReference type="InterPro" id="IPR011050">
    <property type="entry name" value="Pectin_lyase_fold/virulence"/>
</dbReference>
<keyword evidence="6" id="KW-1185">Reference proteome</keyword>
<sequence>MRAKGRPMETNRRDFLKVAGATAGVTMLSGSMLSAPVASAGEHAAIPMAESPWDQVPAILAKIVPPTFPGARFDITAYGAKGDGKTKNTEAFKNAVEACNKAGGGQVVVPKGSFLTGAITLLSNVNLVVSEGATIKFSTDPKDYPLVFTRWQGIECMNFSSFIYARKAENIAITGPGLIDGQGPSGPWFDYDKKRQPDWEALQKQAVDNKPVTERKFGMGHFLKPNMITLYECRNVLVEGVRLRNSAMWNVHPVLCTNVTIRDIFVYSRGGMVDGCDPEASQYVHITGCRFDCGDDGIAIKAGRDIDGRRVGVASENIVIENCSFEGRWGALTVGSEMSGGVRNVFFQDCTVKKGSSYKPFHVLYIKTNKRRGGTVENIHARRIKATDVDREAIMVTLNYSLTGPGFGPIVNPKVQNITADGFTVNGVKKTAVTLDGLSESHIRNVAISNSAFTNVTTAKPSVKNADGTTFTNVTINGKKV</sequence>
<keyword evidence="2 4" id="KW-0378">Hydrolase</keyword>
<dbReference type="NCBIfam" id="TIGR01409">
    <property type="entry name" value="TAT_signal_seq"/>
    <property type="match status" value="1"/>
</dbReference>
<dbReference type="Gene3D" id="2.160.20.10">
    <property type="entry name" value="Single-stranded right-handed beta-helix, Pectin lyase-like"/>
    <property type="match status" value="1"/>
</dbReference>
<organism evidence="5 6">
    <name type="scientific">Lentzea indica</name>
    <dbReference type="NCBI Taxonomy" id="2604800"/>
    <lineage>
        <taxon>Bacteria</taxon>
        <taxon>Bacillati</taxon>
        <taxon>Actinomycetota</taxon>
        <taxon>Actinomycetes</taxon>
        <taxon>Pseudonocardiales</taxon>
        <taxon>Pseudonocardiaceae</taxon>
        <taxon>Lentzea</taxon>
    </lineage>
</organism>
<evidence type="ECO:0000256" key="2">
    <source>
        <dbReference type="ARBA" id="ARBA00022801"/>
    </source>
</evidence>
<evidence type="ECO:0000256" key="3">
    <source>
        <dbReference type="ARBA" id="ARBA00023295"/>
    </source>
</evidence>